<evidence type="ECO:0000313" key="2">
    <source>
        <dbReference type="Proteomes" id="UP000006512"/>
    </source>
</evidence>
<gene>
    <name evidence="1" type="ORF">ABI_34510</name>
</gene>
<dbReference type="Proteomes" id="UP000006512">
    <property type="component" value="Unassembled WGS sequence"/>
</dbReference>
<evidence type="ECO:0000313" key="1">
    <source>
        <dbReference type="EMBL" id="EGF90430.1"/>
    </source>
</evidence>
<keyword evidence="2" id="KW-1185">Reference proteome</keyword>
<dbReference type="AlphaFoldDB" id="F4QQE3"/>
<organism evidence="1 2">
    <name type="scientific">Asticcacaulis biprosthecium C19</name>
    <dbReference type="NCBI Taxonomy" id="715226"/>
    <lineage>
        <taxon>Bacteria</taxon>
        <taxon>Pseudomonadati</taxon>
        <taxon>Pseudomonadota</taxon>
        <taxon>Alphaproteobacteria</taxon>
        <taxon>Caulobacterales</taxon>
        <taxon>Caulobacteraceae</taxon>
        <taxon>Asticcacaulis</taxon>
    </lineage>
</organism>
<protein>
    <submittedName>
        <fullName evidence="1">Uncharacterized protein</fullName>
    </submittedName>
</protein>
<name>F4QQE3_9CAUL</name>
<dbReference type="EMBL" id="GL883079">
    <property type="protein sequence ID" value="EGF90430.1"/>
    <property type="molecule type" value="Genomic_DNA"/>
</dbReference>
<accession>F4QQE3</accession>
<dbReference type="HOGENOM" id="CLU_3164108_0_0_5"/>
<sequence length="47" mass="4874">MDEGAGIVVKGRFEAHGATSLGSIKLRRVSNSLGLARILAPNSPTQP</sequence>
<reference evidence="2" key="1">
    <citation type="submission" date="2011-03" db="EMBL/GenBank/DDBJ databases">
        <title>Draft genome sequence of Brevundimonas diminuta.</title>
        <authorList>
            <person name="Brown P.J.B."/>
            <person name="Buechlein A."/>
            <person name="Hemmerich C."/>
            <person name="Brun Y.V."/>
        </authorList>
    </citation>
    <scope>NUCLEOTIDE SEQUENCE [LARGE SCALE GENOMIC DNA]</scope>
    <source>
        <strain evidence="2">C19</strain>
    </source>
</reference>
<proteinExistence type="predicted"/>